<evidence type="ECO:0000313" key="2">
    <source>
        <dbReference type="EMBL" id="MCL7043546.1"/>
    </source>
</evidence>
<accession>A0AA42AYA4</accession>
<sequence length="728" mass="80296">MANKKEKSMTRKPLIDISNGSDVKIKSNKKITSSQKEIKIEEEGDDKILDRLLLTHSEVSNLIHQIDELVVQPFKVKLKSRKERKEVESFTHVLSDIHSSLKVESTNLSCYILLTPFRVRREVSSPSEASESSSSFTSDNQIGESSPNETTPTAFKESSDVSEKGEQLDLDSLVSPSPLVSWHAELTVKNGRQLFMLTPLPRSKALSSVHCRSSTSTSVLERFTNLDAPPNTTLGLPSLRTISPDTSDDLLEGVNIKQPPNKVLSCFNEESATGTFLVTTPRQKLSPPKSCVLLEPISESFHHNFNNRRRLTPFPVKREVSSPSETSESSRSFTSESLALKYPELFGIMQTNTKSGAWRKEVNASLKNRLISPPKSCVLMEPPIEKVAVKGTKVGLSNFGFVLDERLSCAAPVAKKEGLQGASEVNTKDLNEEPLNAADTSILESISMWEEPDSLICTGKGESTLKRELWTRFEAASSNVLHFDISILPETPTKGFVDKLEEVSCDIVPNTTLGLPSLQTISSDTSDDLLEGVDIKQPPKKVLCCFNEKESATRSGFISTPKMYSRNKLTLLVTTPRQKLSPPKSCVLLEPISESFHRNFNNNRKLTPYPVRREVSSPSETSESSSSFTSENLSCAAPVAKKRGLQGASKANTKDLNEEPLNAAGTSILESTPLWKEPDSVICTGKGESTLKRELWTRFEAASSSVLHFDLSVLPEAPTKGFVDKFEE</sequence>
<dbReference type="PANTHER" id="PTHR37238:SF1">
    <property type="entry name" value="OS05G0532500 PROTEIN"/>
    <property type="match status" value="1"/>
</dbReference>
<dbReference type="EMBL" id="JAJJMA010247986">
    <property type="protein sequence ID" value="MCL7043546.1"/>
    <property type="molecule type" value="Genomic_DNA"/>
</dbReference>
<evidence type="ECO:0000256" key="1">
    <source>
        <dbReference type="SAM" id="MobiDB-lite"/>
    </source>
</evidence>
<feature type="non-terminal residue" evidence="2">
    <location>
        <position position="1"/>
    </location>
</feature>
<dbReference type="Proteomes" id="UP001177140">
    <property type="component" value="Unassembled WGS sequence"/>
</dbReference>
<feature type="compositionally biased region" description="Polar residues" evidence="1">
    <location>
        <begin position="139"/>
        <end position="153"/>
    </location>
</feature>
<proteinExistence type="predicted"/>
<evidence type="ECO:0000313" key="3">
    <source>
        <dbReference type="Proteomes" id="UP001177140"/>
    </source>
</evidence>
<protein>
    <submittedName>
        <fullName evidence="2">Uncharacterized protein</fullName>
    </submittedName>
</protein>
<dbReference type="PANTHER" id="PTHR37238">
    <property type="entry name" value="OS05G0532500 PROTEIN"/>
    <property type="match status" value="1"/>
</dbReference>
<reference evidence="2" key="1">
    <citation type="submission" date="2022-03" db="EMBL/GenBank/DDBJ databases">
        <title>A functionally conserved STORR gene fusion in Papaver species that diverged 16.8 million years ago.</title>
        <authorList>
            <person name="Catania T."/>
        </authorList>
    </citation>
    <scope>NUCLEOTIDE SEQUENCE</scope>
    <source>
        <strain evidence="2">S-191538</strain>
    </source>
</reference>
<name>A0AA42AYA4_PAPNU</name>
<gene>
    <name evidence="2" type="ORF">MKW94_010483</name>
</gene>
<comment type="caution">
    <text evidence="2">The sequence shown here is derived from an EMBL/GenBank/DDBJ whole genome shotgun (WGS) entry which is preliminary data.</text>
</comment>
<feature type="compositionally biased region" description="Basic and acidic residues" evidence="1">
    <location>
        <begin position="157"/>
        <end position="167"/>
    </location>
</feature>
<dbReference type="AlphaFoldDB" id="A0AA42AYA4"/>
<feature type="region of interest" description="Disordered" evidence="1">
    <location>
        <begin position="603"/>
        <end position="629"/>
    </location>
</feature>
<organism evidence="2 3">
    <name type="scientific">Papaver nudicaule</name>
    <name type="common">Iceland poppy</name>
    <dbReference type="NCBI Taxonomy" id="74823"/>
    <lineage>
        <taxon>Eukaryota</taxon>
        <taxon>Viridiplantae</taxon>
        <taxon>Streptophyta</taxon>
        <taxon>Embryophyta</taxon>
        <taxon>Tracheophyta</taxon>
        <taxon>Spermatophyta</taxon>
        <taxon>Magnoliopsida</taxon>
        <taxon>Ranunculales</taxon>
        <taxon>Papaveraceae</taxon>
        <taxon>Papaveroideae</taxon>
        <taxon>Papaver</taxon>
    </lineage>
</organism>
<feature type="compositionally biased region" description="Low complexity" evidence="1">
    <location>
        <begin position="124"/>
        <end position="138"/>
    </location>
</feature>
<keyword evidence="3" id="KW-1185">Reference proteome</keyword>
<feature type="region of interest" description="Disordered" evidence="1">
    <location>
        <begin position="123"/>
        <end position="169"/>
    </location>
</feature>
<feature type="compositionally biased region" description="Low complexity" evidence="1">
    <location>
        <begin position="616"/>
        <end position="629"/>
    </location>
</feature>